<organism evidence="3 4">
    <name type="scientific">Nocardioides aquaticus</name>
    <dbReference type="NCBI Taxonomy" id="160826"/>
    <lineage>
        <taxon>Bacteria</taxon>
        <taxon>Bacillati</taxon>
        <taxon>Actinomycetota</taxon>
        <taxon>Actinomycetes</taxon>
        <taxon>Propionibacteriales</taxon>
        <taxon>Nocardioidaceae</taxon>
        <taxon>Nocardioides</taxon>
    </lineage>
</organism>
<dbReference type="SUPFAM" id="SSF55961">
    <property type="entry name" value="Bet v1-like"/>
    <property type="match status" value="1"/>
</dbReference>
<name>A0ABX8EHD3_9ACTN</name>
<gene>
    <name evidence="3" type="ORF">ENKNEFLB_02323</name>
</gene>
<accession>A0ABX8EHD3</accession>
<evidence type="ECO:0000313" key="3">
    <source>
        <dbReference type="EMBL" id="QVT79933.1"/>
    </source>
</evidence>
<reference evidence="3 4" key="1">
    <citation type="submission" date="2021-05" db="EMBL/GenBank/DDBJ databases">
        <title>Complete genome of Nocardioides aquaticus KCTC 9944T isolated from meromictic and hypersaline Ekho Lake, Antarctica.</title>
        <authorList>
            <person name="Hwang K."/>
            <person name="Kim K.M."/>
            <person name="Choe H."/>
        </authorList>
    </citation>
    <scope>NUCLEOTIDE SEQUENCE [LARGE SCALE GENOMIC DNA]</scope>
    <source>
        <strain evidence="3 4">KCTC 9944</strain>
    </source>
</reference>
<sequence length="174" mass="19741">MTSATGRREVRQGTSYVVYTRTFVAPIHDVWAAVTEPERLERWIGTWTGDPVTGEVDFYMTAEGEDVQPERYRLEVCTPPTRLVARTWADEEPDTVWHLELDLAESESGVTTLTFAQAMTDPDIAENVGPGWDYYLDRLVGAERGEGADSVHWDDYYPALADHYRREFGPHPAS</sequence>
<dbReference type="InterPro" id="IPR013538">
    <property type="entry name" value="ASHA1/2-like_C"/>
</dbReference>
<feature type="domain" description="Activator of Hsp90 ATPase homologue 1/2-like C-terminal" evidence="2">
    <location>
        <begin position="25"/>
        <end position="140"/>
    </location>
</feature>
<dbReference type="InterPro" id="IPR023393">
    <property type="entry name" value="START-like_dom_sf"/>
</dbReference>
<dbReference type="EMBL" id="CP075371">
    <property type="protein sequence ID" value="QVT79933.1"/>
    <property type="molecule type" value="Genomic_DNA"/>
</dbReference>
<proteinExistence type="inferred from homology"/>
<evidence type="ECO:0000256" key="1">
    <source>
        <dbReference type="ARBA" id="ARBA00006817"/>
    </source>
</evidence>
<evidence type="ECO:0000313" key="4">
    <source>
        <dbReference type="Proteomes" id="UP000679307"/>
    </source>
</evidence>
<dbReference type="Gene3D" id="3.30.530.20">
    <property type="match status" value="1"/>
</dbReference>
<keyword evidence="4" id="KW-1185">Reference proteome</keyword>
<comment type="similarity">
    <text evidence="1">Belongs to the AHA1 family.</text>
</comment>
<dbReference type="Pfam" id="PF08327">
    <property type="entry name" value="AHSA1"/>
    <property type="match status" value="1"/>
</dbReference>
<evidence type="ECO:0000259" key="2">
    <source>
        <dbReference type="Pfam" id="PF08327"/>
    </source>
</evidence>
<protein>
    <recommendedName>
        <fullName evidence="2">Activator of Hsp90 ATPase homologue 1/2-like C-terminal domain-containing protein</fullName>
    </recommendedName>
</protein>
<dbReference type="Proteomes" id="UP000679307">
    <property type="component" value="Chromosome"/>
</dbReference>
<dbReference type="RefSeq" id="WP_214055573.1">
    <property type="nucleotide sequence ID" value="NZ_BAAAHS010000044.1"/>
</dbReference>